<dbReference type="InterPro" id="IPR052239">
    <property type="entry name" value="Ser/Thr-specific_kinases"/>
</dbReference>
<dbReference type="InterPro" id="IPR011009">
    <property type="entry name" value="Kinase-like_dom_sf"/>
</dbReference>
<gene>
    <name evidence="10" type="ORF">C6Y14_11895</name>
</gene>
<keyword evidence="11" id="KW-1185">Reference proteome</keyword>
<dbReference type="GO" id="GO:0005524">
    <property type="term" value="F:ATP binding"/>
    <property type="evidence" value="ECO:0007669"/>
    <property type="project" value="UniProtKB-KW"/>
</dbReference>
<comment type="caution">
    <text evidence="10">The sequence shown here is derived from an EMBL/GenBank/DDBJ whole genome shotgun (WGS) entry which is preliminary data.</text>
</comment>
<evidence type="ECO:0000256" key="3">
    <source>
        <dbReference type="ARBA" id="ARBA00022679"/>
    </source>
</evidence>
<feature type="domain" description="Protein kinase" evidence="9">
    <location>
        <begin position="35"/>
        <end position="356"/>
    </location>
</feature>
<evidence type="ECO:0000256" key="7">
    <source>
        <dbReference type="ARBA" id="ARBA00047899"/>
    </source>
</evidence>
<name>A0A2P8Q9I1_9ACTN</name>
<evidence type="ECO:0000259" key="9">
    <source>
        <dbReference type="PROSITE" id="PS50011"/>
    </source>
</evidence>
<keyword evidence="3" id="KW-0808">Transferase</keyword>
<dbReference type="EMBL" id="PYBJ01000007">
    <property type="protein sequence ID" value="PSM42889.1"/>
    <property type="molecule type" value="Genomic_DNA"/>
</dbReference>
<dbReference type="EC" id="2.7.11.1" evidence="1"/>
<dbReference type="OrthoDB" id="9801841at2"/>
<sequence length="356" mass="39199">MSGFTPGWIQAETGDEHGSPRRAWIPADFGADGRFVTRDLLATAGQGYIVLAEDRWSGGEVVIKGMWWSETALDDPRLVQNALSVQQAQRRQGLKAVRQATQLTQQCPVVISVESQPSPSLTAASRHPDPVPPESFLVQQFIGQRGGASRNLQKDIEVRAEEQRRFTEDELLDLAEQLCNTLAALHRERHSDRTSSKGWIHADIKPENILVLGPPARYVLIDYDAAVQVGDHISTTTQAYAPPGQEGSDEAGELREAHVRFDIYMLGATLAHAAALKRLDAQQYRQLYAEDREASAHGRKYLTSLGYGPVLTNALATCLSARKFRLATVDRVRIDLARARSATVLQSALRTLGGRS</sequence>
<evidence type="ECO:0000256" key="2">
    <source>
        <dbReference type="ARBA" id="ARBA00022527"/>
    </source>
</evidence>
<reference evidence="10 11" key="1">
    <citation type="submission" date="2018-03" db="EMBL/GenBank/DDBJ databases">
        <title>Streptomyces dioscori sp. nov., a novel endophytic actinobacterium isolated from bulbil of Dioscorea bulbifera L.</title>
        <authorList>
            <person name="Zhikuan W."/>
        </authorList>
    </citation>
    <scope>NUCLEOTIDE SEQUENCE [LARGE SCALE GENOMIC DNA]</scope>
    <source>
        <strain evidence="10 11">A217</strain>
    </source>
</reference>
<protein>
    <recommendedName>
        <fullName evidence="1">non-specific serine/threonine protein kinase</fullName>
        <ecNumber evidence="1">2.7.11.1</ecNumber>
    </recommendedName>
</protein>
<accession>A0A2P8Q9I1</accession>
<dbReference type="PROSITE" id="PS50011">
    <property type="entry name" value="PROTEIN_KINASE_DOM"/>
    <property type="match status" value="1"/>
</dbReference>
<proteinExistence type="predicted"/>
<evidence type="ECO:0000256" key="6">
    <source>
        <dbReference type="ARBA" id="ARBA00022840"/>
    </source>
</evidence>
<dbReference type="SUPFAM" id="SSF56112">
    <property type="entry name" value="Protein kinase-like (PK-like)"/>
    <property type="match status" value="1"/>
</dbReference>
<dbReference type="Proteomes" id="UP000240429">
    <property type="component" value="Unassembled WGS sequence"/>
</dbReference>
<evidence type="ECO:0000256" key="1">
    <source>
        <dbReference type="ARBA" id="ARBA00012513"/>
    </source>
</evidence>
<keyword evidence="6" id="KW-0067">ATP-binding</keyword>
<evidence type="ECO:0000313" key="11">
    <source>
        <dbReference type="Proteomes" id="UP000240429"/>
    </source>
</evidence>
<evidence type="ECO:0000313" key="10">
    <source>
        <dbReference type="EMBL" id="PSM42889.1"/>
    </source>
</evidence>
<comment type="catalytic activity">
    <reaction evidence="7">
        <text>L-threonyl-[protein] + ATP = O-phospho-L-threonyl-[protein] + ADP + H(+)</text>
        <dbReference type="Rhea" id="RHEA:46608"/>
        <dbReference type="Rhea" id="RHEA-COMP:11060"/>
        <dbReference type="Rhea" id="RHEA-COMP:11605"/>
        <dbReference type="ChEBI" id="CHEBI:15378"/>
        <dbReference type="ChEBI" id="CHEBI:30013"/>
        <dbReference type="ChEBI" id="CHEBI:30616"/>
        <dbReference type="ChEBI" id="CHEBI:61977"/>
        <dbReference type="ChEBI" id="CHEBI:456216"/>
        <dbReference type="EC" id="2.7.11.1"/>
    </reaction>
</comment>
<keyword evidence="4" id="KW-0547">Nucleotide-binding</keyword>
<evidence type="ECO:0000256" key="5">
    <source>
        <dbReference type="ARBA" id="ARBA00022777"/>
    </source>
</evidence>
<dbReference type="GO" id="GO:0004674">
    <property type="term" value="F:protein serine/threonine kinase activity"/>
    <property type="evidence" value="ECO:0007669"/>
    <property type="project" value="UniProtKB-KW"/>
</dbReference>
<dbReference type="InterPro" id="IPR000719">
    <property type="entry name" value="Prot_kinase_dom"/>
</dbReference>
<evidence type="ECO:0000256" key="8">
    <source>
        <dbReference type="ARBA" id="ARBA00048679"/>
    </source>
</evidence>
<comment type="catalytic activity">
    <reaction evidence="8">
        <text>L-seryl-[protein] + ATP = O-phospho-L-seryl-[protein] + ADP + H(+)</text>
        <dbReference type="Rhea" id="RHEA:17989"/>
        <dbReference type="Rhea" id="RHEA-COMP:9863"/>
        <dbReference type="Rhea" id="RHEA-COMP:11604"/>
        <dbReference type="ChEBI" id="CHEBI:15378"/>
        <dbReference type="ChEBI" id="CHEBI:29999"/>
        <dbReference type="ChEBI" id="CHEBI:30616"/>
        <dbReference type="ChEBI" id="CHEBI:83421"/>
        <dbReference type="ChEBI" id="CHEBI:456216"/>
        <dbReference type="EC" id="2.7.11.1"/>
    </reaction>
</comment>
<keyword evidence="5" id="KW-0418">Kinase</keyword>
<keyword evidence="2" id="KW-0723">Serine/threonine-protein kinase</keyword>
<dbReference type="AlphaFoldDB" id="A0A2P8Q9I1"/>
<dbReference type="SMART" id="SM00220">
    <property type="entry name" value="S_TKc"/>
    <property type="match status" value="1"/>
</dbReference>
<dbReference type="Gene3D" id="1.10.510.10">
    <property type="entry name" value="Transferase(Phosphotransferase) domain 1"/>
    <property type="match status" value="1"/>
</dbReference>
<evidence type="ECO:0000256" key="4">
    <source>
        <dbReference type="ARBA" id="ARBA00022741"/>
    </source>
</evidence>
<organism evidence="10 11">
    <name type="scientific">Streptomyces dioscori</name>
    <dbReference type="NCBI Taxonomy" id="2109333"/>
    <lineage>
        <taxon>Bacteria</taxon>
        <taxon>Bacillati</taxon>
        <taxon>Actinomycetota</taxon>
        <taxon>Actinomycetes</taxon>
        <taxon>Kitasatosporales</taxon>
        <taxon>Streptomycetaceae</taxon>
        <taxon>Streptomyces</taxon>
        <taxon>Streptomyces aurantiacus group</taxon>
    </lineage>
</organism>
<dbReference type="PANTHER" id="PTHR45998:SF2">
    <property type="entry name" value="SERINE_THREONINE-PROTEIN KINASE 16"/>
    <property type="match status" value="1"/>
</dbReference>
<dbReference type="PANTHER" id="PTHR45998">
    <property type="entry name" value="SERINE/THREONINE-PROTEIN KINASE 16"/>
    <property type="match status" value="1"/>
</dbReference>
<dbReference type="GO" id="GO:0005737">
    <property type="term" value="C:cytoplasm"/>
    <property type="evidence" value="ECO:0007669"/>
    <property type="project" value="TreeGrafter"/>
</dbReference>
<dbReference type="RefSeq" id="WP_107016571.1">
    <property type="nucleotide sequence ID" value="NZ_KZ679041.1"/>
</dbReference>